<dbReference type="PROSITE" id="PS50178">
    <property type="entry name" value="ZF_FYVE"/>
    <property type="match status" value="1"/>
</dbReference>
<evidence type="ECO:0000256" key="3">
    <source>
        <dbReference type="ARBA" id="ARBA00022490"/>
    </source>
</evidence>
<reference evidence="14" key="1">
    <citation type="submission" date="2011-08" db="EMBL/GenBank/DDBJ databases">
        <authorList>
            <person name="Rombauts S."/>
        </authorList>
    </citation>
    <scope>NUCLEOTIDE SEQUENCE</scope>
    <source>
        <strain evidence="14">London</strain>
    </source>
</reference>
<reference evidence="13" key="2">
    <citation type="submission" date="2015-06" db="UniProtKB">
        <authorList>
            <consortium name="EnsemblMetazoa"/>
        </authorList>
    </citation>
    <scope>IDENTIFICATION</scope>
</reference>
<protein>
    <recommendedName>
        <fullName evidence="2">Hepatocyte growth factor-regulated tyrosine kinase substrate</fullName>
    </recommendedName>
</protein>
<dbReference type="KEGG" id="tut:107363218"/>
<evidence type="ECO:0000256" key="6">
    <source>
        <dbReference type="ARBA" id="ARBA00022771"/>
    </source>
</evidence>
<evidence type="ECO:0000256" key="1">
    <source>
        <dbReference type="ARBA" id="ARBA00004496"/>
    </source>
</evidence>
<dbReference type="PANTHER" id="PTHR46275">
    <property type="entry name" value="HEPATOCYTE GROWTH FACTOR-REGULATED TYROSINE KINASE SUBSTRATE"/>
    <property type="match status" value="1"/>
</dbReference>
<evidence type="ECO:0000256" key="9">
    <source>
        <dbReference type="SAM" id="Coils"/>
    </source>
</evidence>
<keyword evidence="4" id="KW-0597">Phosphoprotein</keyword>
<evidence type="ECO:0000313" key="14">
    <source>
        <dbReference type="Proteomes" id="UP000015104"/>
    </source>
</evidence>
<keyword evidence="3" id="KW-0963">Cytoplasm</keyword>
<dbReference type="PIRSF" id="PIRSF036956">
    <property type="entry name" value="Hrs_Vps27"/>
    <property type="match status" value="1"/>
</dbReference>
<feature type="region of interest" description="Disordered" evidence="10">
    <location>
        <begin position="523"/>
        <end position="604"/>
    </location>
</feature>
<sequence length="691" mass="78653">MFRSNSTFDKLIEKATSNLLLEPDWNSILTICDYIRQGDVQPKYALNAIKKKMYATNPHVNLYALQILESCMKNCGSSFHFEVGTKSFMEELRELVKVTSDEKVREKLLELIQAWAHAFRKEPSFRIIQDTFNTMKAEGHQFPPLKETEAMFAADSAPQWADGDCCHRCRVQFNLVQRKHHCRHCGQIFCAKCSSKQSIIPKYGLEKEVRVCEDCFEKLSKPTDPKTKISTPFSRYSESKEPEPANAKPTMSKTEQELQEEEDLQMAIALSKSEAESKEKTRLPVTDYSSYSQIISNPIIKTEKTNKMGADVEKYLDRSFWETKLLNSKRSTSPAPSAPSPHYNIVTTKSGSEIEEESKLNAMANKQENGIDSNIDTFLSQLKTGIEMFVNRMNSNHVRGRPIANDTSVQALFLNITNMHSQLLRYIQDQDDGRLYYEGLQDKLGQIRDARAALDALREEHQEKLRLEAEEAERQRQAQMAQKLEIMRKKKNEYLQYQRQMALQRIQEQEREMLIRQEQQKYQWPQGPGVPSTPQYPTQTGPIAYAAPTIGSQPPQPPQGSVIYQPPLNHGPPSMGPSPLTQQPVTASPSRSTYINPQGQMPTPMYQIPQPPYGTSYAPMVGPGVQSVMPMVTSLPPLGPDHSQLPPQPQQMQPQPQPQQPQPQQQQQQLTQDTYNSNNQPSIEEPLISFD</sequence>
<dbReference type="SMART" id="SM00288">
    <property type="entry name" value="VHS"/>
    <property type="match status" value="1"/>
</dbReference>
<evidence type="ECO:0000256" key="7">
    <source>
        <dbReference type="ARBA" id="ARBA00022833"/>
    </source>
</evidence>
<keyword evidence="6 8" id="KW-0863">Zinc-finger</keyword>
<dbReference type="AlphaFoldDB" id="T1KDB6"/>
<evidence type="ECO:0000256" key="2">
    <source>
        <dbReference type="ARBA" id="ARBA00015450"/>
    </source>
</evidence>
<dbReference type="Gene3D" id="1.20.5.1940">
    <property type="match status" value="1"/>
</dbReference>
<dbReference type="OrthoDB" id="957735at2759"/>
<dbReference type="GO" id="GO:0031623">
    <property type="term" value="P:receptor internalization"/>
    <property type="evidence" value="ECO:0007669"/>
    <property type="project" value="TreeGrafter"/>
</dbReference>
<keyword evidence="9" id="KW-0175">Coiled coil</keyword>
<dbReference type="InterPro" id="IPR008942">
    <property type="entry name" value="ENTH_VHS"/>
</dbReference>
<feature type="compositionally biased region" description="Polar residues" evidence="10">
    <location>
        <begin position="670"/>
        <end position="682"/>
    </location>
</feature>
<evidence type="ECO:0000313" key="13">
    <source>
        <dbReference type="EnsemblMetazoa" id="tetur09g02340.1"/>
    </source>
</evidence>
<dbReference type="EnsemblMetazoa" id="tetur09g02340.1">
    <property type="protein sequence ID" value="tetur09g02340.1"/>
    <property type="gene ID" value="tetur09g02340"/>
</dbReference>
<dbReference type="SMART" id="SM00726">
    <property type="entry name" value="UIM"/>
    <property type="match status" value="1"/>
</dbReference>
<dbReference type="SUPFAM" id="SSF57903">
    <property type="entry name" value="FYVE/PHD zinc finger"/>
    <property type="match status" value="1"/>
</dbReference>
<dbReference type="InterPro" id="IPR002014">
    <property type="entry name" value="VHS_dom"/>
</dbReference>
<evidence type="ECO:0000259" key="11">
    <source>
        <dbReference type="PROSITE" id="PS50178"/>
    </source>
</evidence>
<evidence type="ECO:0000259" key="12">
    <source>
        <dbReference type="PROSITE" id="PS50179"/>
    </source>
</evidence>
<feature type="compositionally biased region" description="Polar residues" evidence="10">
    <location>
        <begin position="579"/>
        <end position="601"/>
    </location>
</feature>
<dbReference type="GO" id="GO:0005769">
    <property type="term" value="C:early endosome"/>
    <property type="evidence" value="ECO:0007669"/>
    <property type="project" value="TreeGrafter"/>
</dbReference>
<feature type="region of interest" description="Disordered" evidence="10">
    <location>
        <begin position="223"/>
        <end position="258"/>
    </location>
</feature>
<keyword evidence="7" id="KW-0862">Zinc</keyword>
<feature type="domain" description="FYVE-type" evidence="11">
    <location>
        <begin position="160"/>
        <end position="220"/>
    </location>
</feature>
<dbReference type="InterPro" id="IPR013083">
    <property type="entry name" value="Znf_RING/FYVE/PHD"/>
</dbReference>
<dbReference type="InterPro" id="IPR000306">
    <property type="entry name" value="Znf_FYVE"/>
</dbReference>
<evidence type="ECO:0000256" key="4">
    <source>
        <dbReference type="ARBA" id="ARBA00022553"/>
    </source>
</evidence>
<dbReference type="CDD" id="cd21387">
    <property type="entry name" value="GAT_Hrs"/>
    <property type="match status" value="1"/>
</dbReference>
<gene>
    <name evidence="13" type="primary">107363218</name>
</gene>
<dbReference type="PANTHER" id="PTHR46275:SF1">
    <property type="entry name" value="HEPATOCYTE GROWTH FACTOR-REGULATED TYROSINE KINASE SUBSTRATE"/>
    <property type="match status" value="1"/>
</dbReference>
<dbReference type="SMART" id="SM00064">
    <property type="entry name" value="FYVE"/>
    <property type="match status" value="1"/>
</dbReference>
<dbReference type="CDD" id="cd03569">
    <property type="entry name" value="VHS_Hrs"/>
    <property type="match status" value="1"/>
</dbReference>
<dbReference type="InterPro" id="IPR003903">
    <property type="entry name" value="UIM_dom"/>
</dbReference>
<dbReference type="Pfam" id="PF00790">
    <property type="entry name" value="VHS"/>
    <property type="match status" value="1"/>
</dbReference>
<dbReference type="GO" id="GO:0008270">
    <property type="term" value="F:zinc ion binding"/>
    <property type="evidence" value="ECO:0007669"/>
    <property type="project" value="UniProtKB-KW"/>
</dbReference>
<feature type="compositionally biased region" description="Polar residues" evidence="10">
    <location>
        <begin position="532"/>
        <end position="541"/>
    </location>
</feature>
<dbReference type="InterPro" id="IPR017073">
    <property type="entry name" value="HGS/VPS27"/>
</dbReference>
<evidence type="ECO:0000256" key="8">
    <source>
        <dbReference type="PROSITE-ProRule" id="PRU00091"/>
    </source>
</evidence>
<evidence type="ECO:0000256" key="10">
    <source>
        <dbReference type="SAM" id="MobiDB-lite"/>
    </source>
</evidence>
<dbReference type="CDD" id="cd15720">
    <property type="entry name" value="FYVE_Hrs"/>
    <property type="match status" value="1"/>
</dbReference>
<dbReference type="InterPro" id="IPR024641">
    <property type="entry name" value="HRS_helical"/>
</dbReference>
<dbReference type="HOGENOM" id="CLU_013062_1_0_1"/>
<dbReference type="GO" id="GO:0035091">
    <property type="term" value="F:phosphatidylinositol binding"/>
    <property type="evidence" value="ECO:0007669"/>
    <property type="project" value="InterPro"/>
</dbReference>
<accession>T1KDB6</accession>
<evidence type="ECO:0000256" key="5">
    <source>
        <dbReference type="ARBA" id="ARBA00022723"/>
    </source>
</evidence>
<feature type="coiled-coil region" evidence="9">
    <location>
        <begin position="440"/>
        <end position="489"/>
    </location>
</feature>
<dbReference type="SUPFAM" id="SSF48464">
    <property type="entry name" value="ENTH/VHS domain"/>
    <property type="match status" value="1"/>
</dbReference>
<dbReference type="FunFam" id="3.30.40.10:FF:000105">
    <property type="entry name" value="WD repeat and FYVE domain-containing protein 2"/>
    <property type="match status" value="1"/>
</dbReference>
<keyword evidence="5" id="KW-0479">Metal-binding</keyword>
<organism evidence="13 14">
    <name type="scientific">Tetranychus urticae</name>
    <name type="common">Two-spotted spider mite</name>
    <dbReference type="NCBI Taxonomy" id="32264"/>
    <lineage>
        <taxon>Eukaryota</taxon>
        <taxon>Metazoa</taxon>
        <taxon>Ecdysozoa</taxon>
        <taxon>Arthropoda</taxon>
        <taxon>Chelicerata</taxon>
        <taxon>Arachnida</taxon>
        <taxon>Acari</taxon>
        <taxon>Acariformes</taxon>
        <taxon>Trombidiformes</taxon>
        <taxon>Prostigmata</taxon>
        <taxon>Eleutherengona</taxon>
        <taxon>Raphignathae</taxon>
        <taxon>Tetranychoidea</taxon>
        <taxon>Tetranychidae</taxon>
        <taxon>Tetranychus</taxon>
    </lineage>
</organism>
<dbReference type="PROSITE" id="PS50179">
    <property type="entry name" value="VHS"/>
    <property type="match status" value="1"/>
</dbReference>
<feature type="region of interest" description="Disordered" evidence="10">
    <location>
        <begin position="631"/>
        <end position="691"/>
    </location>
</feature>
<dbReference type="Pfam" id="PF01363">
    <property type="entry name" value="FYVE"/>
    <property type="match status" value="1"/>
</dbReference>
<dbReference type="GO" id="GO:0032456">
    <property type="term" value="P:endocytic recycling"/>
    <property type="evidence" value="ECO:0007669"/>
    <property type="project" value="TreeGrafter"/>
</dbReference>
<dbReference type="PROSITE" id="PS50330">
    <property type="entry name" value="UIM"/>
    <property type="match status" value="1"/>
</dbReference>
<dbReference type="OMA" id="CGHKIHA"/>
<dbReference type="Gene3D" id="1.25.40.90">
    <property type="match status" value="1"/>
</dbReference>
<dbReference type="STRING" id="32264.T1KDB6"/>
<dbReference type="InterPro" id="IPR011011">
    <property type="entry name" value="Znf_FYVE_PHD"/>
</dbReference>
<name>T1KDB6_TETUR</name>
<dbReference type="GO" id="GO:0043130">
    <property type="term" value="F:ubiquitin binding"/>
    <property type="evidence" value="ECO:0007669"/>
    <property type="project" value="InterPro"/>
</dbReference>
<comment type="subcellular location">
    <subcellularLocation>
        <location evidence="1">Cytoplasm</location>
    </subcellularLocation>
</comment>
<dbReference type="Proteomes" id="UP000015104">
    <property type="component" value="Unassembled WGS sequence"/>
</dbReference>
<proteinExistence type="predicted"/>
<feature type="domain" description="VHS" evidence="12">
    <location>
        <begin position="15"/>
        <end position="143"/>
    </location>
</feature>
<dbReference type="InterPro" id="IPR017455">
    <property type="entry name" value="Znf_FYVE-rel"/>
</dbReference>
<keyword evidence="14" id="KW-1185">Reference proteome</keyword>
<dbReference type="Gene3D" id="3.30.40.10">
    <property type="entry name" value="Zinc/RING finger domain, C3HC4 (zinc finger)"/>
    <property type="match status" value="1"/>
</dbReference>
<dbReference type="Pfam" id="PF12210">
    <property type="entry name" value="Hrs_helical"/>
    <property type="match status" value="1"/>
</dbReference>
<dbReference type="EMBL" id="CAEY01002011">
    <property type="status" value="NOT_ANNOTATED_CDS"/>
    <property type="molecule type" value="Genomic_DNA"/>
</dbReference>
<dbReference type="eggNOG" id="KOG1818">
    <property type="taxonomic scope" value="Eukaryota"/>
</dbReference>